<evidence type="ECO:0000256" key="1">
    <source>
        <dbReference type="SAM" id="MobiDB-lite"/>
    </source>
</evidence>
<reference evidence="2" key="1">
    <citation type="submission" date="2018-10" db="EMBL/GenBank/DDBJ databases">
        <title>Hidden diversity of soil giant viruses.</title>
        <authorList>
            <person name="Schulz F."/>
            <person name="Alteio L."/>
            <person name="Goudeau D."/>
            <person name="Ryan E.M."/>
            <person name="Malmstrom R.R."/>
            <person name="Blanchard J."/>
            <person name="Woyke T."/>
        </authorList>
    </citation>
    <scope>NUCLEOTIDE SEQUENCE</scope>
    <source>
        <strain evidence="2">FNV1</strain>
    </source>
</reference>
<accession>A0A3G4ZXY9</accession>
<sequence length="179" mass="20926">MSHKFTLVNPDITGDFPVTHQADNRMKAAEYFYQQMAELYDKDVPSFYFTIKEDDKYYNFQVKERKKGDEVKYDIEEIPVDKSSLDTFVHEYAKNASKKGGKKKHGGGYSSSDSDSGSDVDVNLDDSSDYIDQIYNTKTNYSGIRYWWYDPYLYQVKTVFIPTFKAPITPYMHIKLYLP</sequence>
<feature type="region of interest" description="Disordered" evidence="1">
    <location>
        <begin position="95"/>
        <end position="119"/>
    </location>
</feature>
<gene>
    <name evidence="2" type="ORF">Faunusvirus52_2</name>
</gene>
<dbReference type="EMBL" id="MK072183">
    <property type="protein sequence ID" value="AYV79785.1"/>
    <property type="molecule type" value="Genomic_DNA"/>
</dbReference>
<evidence type="ECO:0000313" key="2">
    <source>
        <dbReference type="EMBL" id="AYV79785.1"/>
    </source>
</evidence>
<feature type="compositionally biased region" description="Basic residues" evidence="1">
    <location>
        <begin position="96"/>
        <end position="106"/>
    </location>
</feature>
<name>A0A3G4ZXY9_9VIRU</name>
<protein>
    <submittedName>
        <fullName evidence="2">Uncharacterized protein</fullName>
    </submittedName>
</protein>
<organism evidence="2">
    <name type="scientific">Faunusvirus sp</name>
    <dbReference type="NCBI Taxonomy" id="2487766"/>
    <lineage>
        <taxon>Viruses</taxon>
        <taxon>Varidnaviria</taxon>
        <taxon>Bamfordvirae</taxon>
        <taxon>Nucleocytoviricota</taxon>
        <taxon>Megaviricetes</taxon>
        <taxon>Imitervirales</taxon>
        <taxon>Mimiviridae</taxon>
    </lineage>
</organism>
<proteinExistence type="predicted"/>